<dbReference type="PROSITE" id="PS50943">
    <property type="entry name" value="HTH_CROC1"/>
    <property type="match status" value="1"/>
</dbReference>
<evidence type="ECO:0000259" key="1">
    <source>
        <dbReference type="PROSITE" id="PS50943"/>
    </source>
</evidence>
<accession>A0AAP4JLF0</accession>
<dbReference type="CDD" id="cd00093">
    <property type="entry name" value="HTH_XRE"/>
    <property type="match status" value="1"/>
</dbReference>
<dbReference type="Gene3D" id="1.10.260.40">
    <property type="entry name" value="lambda repressor-like DNA-binding domains"/>
    <property type="match status" value="1"/>
</dbReference>
<protein>
    <submittedName>
        <fullName evidence="2">Helix-turn-helix transcriptional regulator</fullName>
    </submittedName>
</protein>
<dbReference type="EMBL" id="JAUCBG010000053">
    <property type="protein sequence ID" value="MDM7455642.1"/>
    <property type="molecule type" value="Genomic_DNA"/>
</dbReference>
<dbReference type="InterPro" id="IPR001387">
    <property type="entry name" value="Cro/C1-type_HTH"/>
</dbReference>
<dbReference type="InterPro" id="IPR010982">
    <property type="entry name" value="Lambda_DNA-bd_dom_sf"/>
</dbReference>
<dbReference type="Pfam" id="PF01381">
    <property type="entry name" value="HTH_3"/>
    <property type="match status" value="1"/>
</dbReference>
<proteinExistence type="predicted"/>
<organism evidence="2 3">
    <name type="scientific">Lacticaseibacillus paracasei</name>
    <name type="common">Lactobacillus paracasei</name>
    <dbReference type="NCBI Taxonomy" id="1597"/>
    <lineage>
        <taxon>Bacteria</taxon>
        <taxon>Bacillati</taxon>
        <taxon>Bacillota</taxon>
        <taxon>Bacilli</taxon>
        <taxon>Lactobacillales</taxon>
        <taxon>Lactobacillaceae</taxon>
        <taxon>Lacticaseibacillus</taxon>
    </lineage>
</organism>
<dbReference type="SUPFAM" id="SSF47413">
    <property type="entry name" value="lambda repressor-like DNA-binding domains"/>
    <property type="match status" value="1"/>
</dbReference>
<evidence type="ECO:0000313" key="3">
    <source>
        <dbReference type="Proteomes" id="UP001231451"/>
    </source>
</evidence>
<evidence type="ECO:0000313" key="2">
    <source>
        <dbReference type="EMBL" id="MDM7455642.1"/>
    </source>
</evidence>
<comment type="caution">
    <text evidence="2">The sequence shown here is derived from an EMBL/GenBank/DDBJ whole genome shotgun (WGS) entry which is preliminary data.</text>
</comment>
<dbReference type="Proteomes" id="UP001231451">
    <property type="component" value="Unassembled WGS sequence"/>
</dbReference>
<dbReference type="AlphaFoldDB" id="A0AAP4JLF0"/>
<gene>
    <name evidence="2" type="ORF">QUF16_15160</name>
</gene>
<dbReference type="RefSeq" id="WP_225318307.1">
    <property type="nucleotide sequence ID" value="NZ_CM002348.1"/>
</dbReference>
<sequence>MSEKTLTNIENGHNLPSLETLYKLSIALETDISDLMNEIIDQHISQS</sequence>
<name>A0AAP4JLF0_LACPA</name>
<feature type="domain" description="HTH cro/C1-type" evidence="1">
    <location>
        <begin position="1"/>
        <end position="35"/>
    </location>
</feature>
<dbReference type="GO" id="GO:0003677">
    <property type="term" value="F:DNA binding"/>
    <property type="evidence" value="ECO:0007669"/>
    <property type="project" value="InterPro"/>
</dbReference>
<reference evidence="2" key="1">
    <citation type="submission" date="2023-06" db="EMBL/GenBank/DDBJ databases">
        <title>Draft Genome Sequences of lactic acid bacteria strains isolated from fermented milk products.</title>
        <authorList>
            <person name="Elcheninov A.G."/>
            <person name="Klyukina A."/>
            <person name="Zayulina K.S."/>
            <person name="Gavirova L.A."/>
            <person name="Shcherbakova P.A."/>
            <person name="Shestakov A.I."/>
            <person name="Kublanov I.V."/>
            <person name="Kochetkova T.V."/>
        </authorList>
    </citation>
    <scope>NUCLEOTIDE SEQUENCE</scope>
    <source>
        <strain evidence="2">TOM.1374</strain>
    </source>
</reference>